<gene>
    <name evidence="1" type="ORF">TrCOL_g8242</name>
</gene>
<dbReference type="AlphaFoldDB" id="A0A9W7G503"/>
<dbReference type="EMBL" id="BRYA01000831">
    <property type="protein sequence ID" value="GMI33688.1"/>
    <property type="molecule type" value="Genomic_DNA"/>
</dbReference>
<proteinExistence type="predicted"/>
<sequence length="182" mass="19201">MSFNIVTCSDNRGKRTAPRHIGQWTSAPGVSFLTQPNLDCMASISTTAGGGMVDDLGEGNGGPMMGWSDYFDENTISFALEGDVNEAGDDDKLEDLFTDGDLDCILDNDKTSDAWSVQGSVVSLEVGVPSSAASLLPSMPLKSFSLEEGVVTPEHPDCTEEAGGDDMGAFGDEILMGLMDME</sequence>
<accession>A0A9W7G503</accession>
<name>A0A9W7G503_9STRA</name>
<dbReference type="Proteomes" id="UP001165065">
    <property type="component" value="Unassembled WGS sequence"/>
</dbReference>
<evidence type="ECO:0000313" key="2">
    <source>
        <dbReference type="Proteomes" id="UP001165065"/>
    </source>
</evidence>
<evidence type="ECO:0000313" key="1">
    <source>
        <dbReference type="EMBL" id="GMI33688.1"/>
    </source>
</evidence>
<protein>
    <submittedName>
        <fullName evidence="1">Uncharacterized protein</fullName>
    </submittedName>
</protein>
<organism evidence="1 2">
    <name type="scientific">Triparma columacea</name>
    <dbReference type="NCBI Taxonomy" id="722753"/>
    <lineage>
        <taxon>Eukaryota</taxon>
        <taxon>Sar</taxon>
        <taxon>Stramenopiles</taxon>
        <taxon>Ochrophyta</taxon>
        <taxon>Bolidophyceae</taxon>
        <taxon>Parmales</taxon>
        <taxon>Triparmaceae</taxon>
        <taxon>Triparma</taxon>
    </lineage>
</organism>
<keyword evidence="2" id="KW-1185">Reference proteome</keyword>
<dbReference type="OrthoDB" id="10475028at2759"/>
<reference evidence="2" key="1">
    <citation type="journal article" date="2023" name="Commun. Biol.">
        <title>Genome analysis of Parmales, the sister group of diatoms, reveals the evolutionary specialization of diatoms from phago-mixotrophs to photoautotrophs.</title>
        <authorList>
            <person name="Ban H."/>
            <person name="Sato S."/>
            <person name="Yoshikawa S."/>
            <person name="Yamada K."/>
            <person name="Nakamura Y."/>
            <person name="Ichinomiya M."/>
            <person name="Sato N."/>
            <person name="Blanc-Mathieu R."/>
            <person name="Endo H."/>
            <person name="Kuwata A."/>
            <person name="Ogata H."/>
        </authorList>
    </citation>
    <scope>NUCLEOTIDE SEQUENCE [LARGE SCALE GENOMIC DNA]</scope>
</reference>
<comment type="caution">
    <text evidence="1">The sequence shown here is derived from an EMBL/GenBank/DDBJ whole genome shotgun (WGS) entry which is preliminary data.</text>
</comment>